<keyword evidence="4" id="KW-1185">Reference proteome</keyword>
<reference evidence="3 4" key="1">
    <citation type="submission" date="2021-10" db="EMBL/GenBank/DDBJ databases">
        <title>Draft genome of Aestuariibacter halophilus JC2043.</title>
        <authorList>
            <person name="Emsley S.A."/>
            <person name="Pfannmuller K.M."/>
            <person name="Ushijima B."/>
            <person name="Saw J.H."/>
            <person name="Videau P."/>
        </authorList>
    </citation>
    <scope>NUCLEOTIDE SEQUENCE [LARGE SCALE GENOMIC DNA]</scope>
    <source>
        <strain evidence="3 4">JC2043</strain>
    </source>
</reference>
<feature type="domain" description="Lipid/polyisoprenoid-binding YceI-like" evidence="2">
    <location>
        <begin position="19"/>
        <end position="187"/>
    </location>
</feature>
<dbReference type="SUPFAM" id="SSF101874">
    <property type="entry name" value="YceI-like"/>
    <property type="match status" value="1"/>
</dbReference>
<dbReference type="PIRSF" id="PIRSF029811">
    <property type="entry name" value="UCP029811"/>
    <property type="match status" value="1"/>
</dbReference>
<evidence type="ECO:0000256" key="1">
    <source>
        <dbReference type="SAM" id="SignalP"/>
    </source>
</evidence>
<dbReference type="RefSeq" id="WP_229160929.1">
    <property type="nucleotide sequence ID" value="NZ_JAJEWP010000003.1"/>
</dbReference>
<name>A0ABS8G8X7_9ALTE</name>
<protein>
    <submittedName>
        <fullName evidence="3">YceI family protein</fullName>
    </submittedName>
</protein>
<accession>A0ABS8G8X7</accession>
<proteinExistence type="predicted"/>
<dbReference type="PANTHER" id="PTHR34406">
    <property type="entry name" value="PROTEIN YCEI"/>
    <property type="match status" value="1"/>
</dbReference>
<evidence type="ECO:0000313" key="3">
    <source>
        <dbReference type="EMBL" id="MCC2617039.1"/>
    </source>
</evidence>
<dbReference type="PANTHER" id="PTHR34406:SF1">
    <property type="entry name" value="PROTEIN YCEI"/>
    <property type="match status" value="1"/>
</dbReference>
<gene>
    <name evidence="3" type="ORF">LJ739_12375</name>
</gene>
<dbReference type="InterPro" id="IPR027016">
    <property type="entry name" value="UCP029811"/>
</dbReference>
<dbReference type="Gene3D" id="2.40.128.110">
    <property type="entry name" value="Lipid/polyisoprenoid-binding, YceI-like"/>
    <property type="match status" value="1"/>
</dbReference>
<dbReference type="EMBL" id="JAJEWP010000003">
    <property type="protein sequence ID" value="MCC2617039.1"/>
    <property type="molecule type" value="Genomic_DNA"/>
</dbReference>
<dbReference type="InterPro" id="IPR036761">
    <property type="entry name" value="TTHA0802/YceI-like_sf"/>
</dbReference>
<dbReference type="Pfam" id="PF04264">
    <property type="entry name" value="YceI"/>
    <property type="match status" value="1"/>
</dbReference>
<dbReference type="Proteomes" id="UP001520878">
    <property type="component" value="Unassembled WGS sequence"/>
</dbReference>
<keyword evidence="1" id="KW-0732">Signal</keyword>
<sequence>MRLAILALAGAISTTATANWQLANEHSSVHFISTKNTHVSELHHFSQMSGSLTDDGSLSITIDLASVQTGIEIRDTRMREKLFNVAAMPAATITANLDEGIMTMAKGTAQRVVVPATLSLNGQQQSLSLDLMVMRDANAGFVATSVAPVLLKATDFGLAEGLDVLQGIAGLKAIGHTVPVSVSVTFRAN</sequence>
<organism evidence="3 4">
    <name type="scientific">Fluctibacter halophilus</name>
    <dbReference type="NCBI Taxonomy" id="226011"/>
    <lineage>
        <taxon>Bacteria</taxon>
        <taxon>Pseudomonadati</taxon>
        <taxon>Pseudomonadota</taxon>
        <taxon>Gammaproteobacteria</taxon>
        <taxon>Alteromonadales</taxon>
        <taxon>Alteromonadaceae</taxon>
        <taxon>Fluctibacter</taxon>
    </lineage>
</organism>
<dbReference type="InterPro" id="IPR007372">
    <property type="entry name" value="Lipid/polyisoprenoid-bd_YceI"/>
</dbReference>
<dbReference type="SMART" id="SM00867">
    <property type="entry name" value="YceI"/>
    <property type="match status" value="1"/>
</dbReference>
<feature type="signal peptide" evidence="1">
    <location>
        <begin position="1"/>
        <end position="18"/>
    </location>
</feature>
<evidence type="ECO:0000259" key="2">
    <source>
        <dbReference type="SMART" id="SM00867"/>
    </source>
</evidence>
<feature type="chain" id="PRO_5046504940" evidence="1">
    <location>
        <begin position="19"/>
        <end position="189"/>
    </location>
</feature>
<comment type="caution">
    <text evidence="3">The sequence shown here is derived from an EMBL/GenBank/DDBJ whole genome shotgun (WGS) entry which is preliminary data.</text>
</comment>
<evidence type="ECO:0000313" key="4">
    <source>
        <dbReference type="Proteomes" id="UP001520878"/>
    </source>
</evidence>